<gene>
    <name evidence="1" type="ORF">Bravens_01202</name>
</gene>
<reference evidence="1 2" key="1">
    <citation type="submission" date="2016-01" db="EMBL/GenBank/DDBJ databases">
        <title>Use of Whole Genome Sequencing to ascertain that Brevibacterium massiliense (Roux, Raoult 2009) is a later heterotypic synonym of Brevibacterium ravenspurgense (Mages 2008).</title>
        <authorList>
            <person name="Bernier A.-M."/>
            <person name="Burdz T."/>
            <person name="Huynh C."/>
            <person name="Pachecho A.L."/>
            <person name="Wiebe D."/>
            <person name="Bonner C."/>
            <person name="Bernard K."/>
        </authorList>
    </citation>
    <scope>NUCLEOTIDE SEQUENCE [LARGE SCALE GENOMIC DNA]</scope>
    <source>
        <strain evidence="1 2">CCUG56047</strain>
    </source>
</reference>
<dbReference type="Proteomes" id="UP000243589">
    <property type="component" value="Unassembled WGS sequence"/>
</dbReference>
<accession>A0A150H834</accession>
<proteinExistence type="predicted"/>
<sequence>MNPLSPDASAVFFAAALQSLLSQRRSPDTIVDAYASASTPVPLIVDDPVFGSDTPQGLLLWAAQLRREGIDSAHTVFIHPTLPHRVPRTDREHRRLLARVSSVTVLEQAGVSRAIVVLNADGAAQVIPTAAVSSAPLGTVSAAEAVRELRECTMEWLALVERLGDELPENLRQAPWRDWQADMALGRLADNIGDLLPEPRWAASLVTACEIHSLLSPVLAPHTMQPPEFGALLARLHAAAAAVVWSVTRAQ</sequence>
<dbReference type="PATRIC" id="fig|479117.4.peg.1198"/>
<organism evidence="1 2">
    <name type="scientific">Brevibacterium ravenspurgense</name>
    <dbReference type="NCBI Taxonomy" id="479117"/>
    <lineage>
        <taxon>Bacteria</taxon>
        <taxon>Bacillati</taxon>
        <taxon>Actinomycetota</taxon>
        <taxon>Actinomycetes</taxon>
        <taxon>Micrococcales</taxon>
        <taxon>Brevibacteriaceae</taxon>
        <taxon>Brevibacterium</taxon>
    </lineage>
</organism>
<evidence type="ECO:0000313" key="1">
    <source>
        <dbReference type="EMBL" id="KXZ58165.1"/>
    </source>
</evidence>
<dbReference type="AlphaFoldDB" id="A0A150H834"/>
<keyword evidence="2" id="KW-1185">Reference proteome</keyword>
<dbReference type="EMBL" id="LQQC01000010">
    <property type="protein sequence ID" value="KXZ58165.1"/>
    <property type="molecule type" value="Genomic_DNA"/>
</dbReference>
<protein>
    <submittedName>
        <fullName evidence="1">Uncharacterized protein</fullName>
    </submittedName>
</protein>
<comment type="caution">
    <text evidence="1">The sequence shown here is derived from an EMBL/GenBank/DDBJ whole genome shotgun (WGS) entry which is preliminary data.</text>
</comment>
<dbReference type="RefSeq" id="WP_157452712.1">
    <property type="nucleotide sequence ID" value="NZ_LQQC01000010.1"/>
</dbReference>
<name>A0A150H834_9MICO</name>
<evidence type="ECO:0000313" key="2">
    <source>
        <dbReference type="Proteomes" id="UP000243589"/>
    </source>
</evidence>